<feature type="compositionally biased region" description="Pro residues" evidence="3">
    <location>
        <begin position="103"/>
        <end position="128"/>
    </location>
</feature>
<evidence type="ECO:0000256" key="2">
    <source>
        <dbReference type="ARBA" id="ARBA00023163"/>
    </source>
</evidence>
<keyword evidence="1" id="KW-0805">Transcription regulation</keyword>
<dbReference type="Proteomes" id="UP000660885">
    <property type="component" value="Unassembled WGS sequence"/>
</dbReference>
<feature type="region of interest" description="Disordered" evidence="3">
    <location>
        <begin position="81"/>
        <end position="151"/>
    </location>
</feature>
<evidence type="ECO:0000313" key="5">
    <source>
        <dbReference type="Proteomes" id="UP000660885"/>
    </source>
</evidence>
<dbReference type="EMBL" id="JAETWB010000007">
    <property type="protein sequence ID" value="MBL6079636.1"/>
    <property type="molecule type" value="Genomic_DNA"/>
</dbReference>
<sequence length="213" mass="22679">MPRIPREEHATIVRRVDVEGHKVAEVAATYGCTPANIYAILAKLRRQAAEEVTPAAPPPGPVTAEADAVPMMEQATATDLFGGLPEVPPEPMPSLPLASTTPDLPPIEPERPLPTLPGEPVQPEPQPRPAASGRATRVAEAKPARPAPPPRVAKAGYALLMRTSDGEEAVNPFRSLDELLSAAKPILRTAARSPEPIWFSIQQVDLDTLGDDV</sequence>
<accession>A0ABS1U4M9</accession>
<gene>
    <name evidence="4" type="ORF">JMJ56_16580</name>
</gene>
<dbReference type="InterPro" id="IPR053721">
    <property type="entry name" value="Fimbrial_Adhesin_Reg"/>
</dbReference>
<name>A0ABS1U4M9_9PROT</name>
<evidence type="ECO:0000256" key="1">
    <source>
        <dbReference type="ARBA" id="ARBA00023015"/>
    </source>
</evidence>
<protein>
    <submittedName>
        <fullName evidence="4">Transposase</fullName>
    </submittedName>
</protein>
<dbReference type="RefSeq" id="WP_202832873.1">
    <property type="nucleotide sequence ID" value="NZ_JAETWB010000007.1"/>
</dbReference>
<proteinExistence type="predicted"/>
<keyword evidence="5" id="KW-1185">Reference proteome</keyword>
<comment type="caution">
    <text evidence="4">The sequence shown here is derived from an EMBL/GenBank/DDBJ whole genome shotgun (WGS) entry which is preliminary data.</text>
</comment>
<evidence type="ECO:0000313" key="4">
    <source>
        <dbReference type="EMBL" id="MBL6079636.1"/>
    </source>
</evidence>
<keyword evidence="2" id="KW-0804">Transcription</keyword>
<dbReference type="Gene3D" id="1.10.10.2690">
    <property type="match status" value="1"/>
</dbReference>
<evidence type="ECO:0000256" key="3">
    <source>
        <dbReference type="SAM" id="MobiDB-lite"/>
    </source>
</evidence>
<organism evidence="4 5">
    <name type="scientific">Belnapia arida</name>
    <dbReference type="NCBI Taxonomy" id="2804533"/>
    <lineage>
        <taxon>Bacteria</taxon>
        <taxon>Pseudomonadati</taxon>
        <taxon>Pseudomonadota</taxon>
        <taxon>Alphaproteobacteria</taxon>
        <taxon>Acetobacterales</taxon>
        <taxon>Roseomonadaceae</taxon>
        <taxon>Belnapia</taxon>
    </lineage>
</organism>
<reference evidence="4 5" key="1">
    <citation type="submission" date="2021-01" db="EMBL/GenBank/DDBJ databases">
        <title>Belnapia mucosa sp. nov. and Belnapia arida sp. nov., isolated from the Tabernas Desert (Almeria, Spain).</title>
        <authorList>
            <person name="Molina-Menor E."/>
            <person name="Vidal-Verdu A."/>
            <person name="Calonge A."/>
            <person name="Satari L."/>
            <person name="Pereto J."/>
            <person name="Porcar M."/>
        </authorList>
    </citation>
    <scope>NUCLEOTIDE SEQUENCE [LARGE SCALE GENOMIC DNA]</scope>
    <source>
        <strain evidence="4 5">T18</strain>
    </source>
</reference>